<gene>
    <name evidence="1" type="ORF">FWK35_00031008</name>
</gene>
<evidence type="ECO:0000313" key="2">
    <source>
        <dbReference type="Proteomes" id="UP000478052"/>
    </source>
</evidence>
<protein>
    <submittedName>
        <fullName evidence="1">MULE domain-containing protein</fullName>
    </submittedName>
</protein>
<dbReference type="EMBL" id="VUJU01009648">
    <property type="protein sequence ID" value="KAF0718717.1"/>
    <property type="molecule type" value="Genomic_DNA"/>
</dbReference>
<organism evidence="1 2">
    <name type="scientific">Aphis craccivora</name>
    <name type="common">Cowpea aphid</name>
    <dbReference type="NCBI Taxonomy" id="307492"/>
    <lineage>
        <taxon>Eukaryota</taxon>
        <taxon>Metazoa</taxon>
        <taxon>Ecdysozoa</taxon>
        <taxon>Arthropoda</taxon>
        <taxon>Hexapoda</taxon>
        <taxon>Insecta</taxon>
        <taxon>Pterygota</taxon>
        <taxon>Neoptera</taxon>
        <taxon>Paraneoptera</taxon>
        <taxon>Hemiptera</taxon>
        <taxon>Sternorrhyncha</taxon>
        <taxon>Aphidomorpha</taxon>
        <taxon>Aphidoidea</taxon>
        <taxon>Aphididae</taxon>
        <taxon>Aphidini</taxon>
        <taxon>Aphis</taxon>
        <taxon>Aphis</taxon>
    </lineage>
</organism>
<dbReference type="AlphaFoldDB" id="A0A6G0W3W0"/>
<sequence length="53" mass="6296">MDGTFKYCPQFFLQMFTIHGLKNGHIPLIFYLLPDKSIETYSFTLCCILNIYR</sequence>
<name>A0A6G0W3W0_APHCR</name>
<dbReference type="Proteomes" id="UP000478052">
    <property type="component" value="Unassembled WGS sequence"/>
</dbReference>
<comment type="caution">
    <text evidence="1">The sequence shown here is derived from an EMBL/GenBank/DDBJ whole genome shotgun (WGS) entry which is preliminary data.</text>
</comment>
<dbReference type="OrthoDB" id="6606047at2759"/>
<proteinExistence type="predicted"/>
<reference evidence="1 2" key="1">
    <citation type="submission" date="2019-08" db="EMBL/GenBank/DDBJ databases">
        <title>Whole genome of Aphis craccivora.</title>
        <authorList>
            <person name="Voronova N.V."/>
            <person name="Shulinski R.S."/>
            <person name="Bandarenka Y.V."/>
            <person name="Zhorov D.G."/>
            <person name="Warner D."/>
        </authorList>
    </citation>
    <scope>NUCLEOTIDE SEQUENCE [LARGE SCALE GENOMIC DNA]</scope>
    <source>
        <strain evidence="1">180601</strain>
        <tissue evidence="1">Whole Body</tissue>
    </source>
</reference>
<keyword evidence="2" id="KW-1185">Reference proteome</keyword>
<accession>A0A6G0W3W0</accession>
<evidence type="ECO:0000313" key="1">
    <source>
        <dbReference type="EMBL" id="KAF0718717.1"/>
    </source>
</evidence>